<dbReference type="InterPro" id="IPR027640">
    <property type="entry name" value="Kinesin-like_fam"/>
</dbReference>
<dbReference type="GO" id="GO:0005524">
    <property type="term" value="F:ATP binding"/>
    <property type="evidence" value="ECO:0007669"/>
    <property type="project" value="UniProtKB-UniRule"/>
</dbReference>
<keyword evidence="1 3" id="KW-0547">Nucleotide-binding</keyword>
<protein>
    <recommendedName>
        <fullName evidence="4">Kinesin-like protein</fullName>
    </recommendedName>
</protein>
<evidence type="ECO:0000256" key="3">
    <source>
        <dbReference type="PROSITE-ProRule" id="PRU00283"/>
    </source>
</evidence>
<reference evidence="7" key="1">
    <citation type="submission" date="2021-05" db="EMBL/GenBank/DDBJ databases">
        <title>The genome of the haptophyte Pavlova lutheri (Diacronema luteri, Pavlovales) - a model for lipid biosynthesis in eukaryotic algae.</title>
        <authorList>
            <person name="Hulatt C.J."/>
            <person name="Posewitz M.C."/>
        </authorList>
    </citation>
    <scope>NUCLEOTIDE SEQUENCE</scope>
    <source>
        <strain evidence="7">NIVA-4/92</strain>
    </source>
</reference>
<evidence type="ECO:0000256" key="4">
    <source>
        <dbReference type="RuleBase" id="RU000394"/>
    </source>
</evidence>
<dbReference type="PROSITE" id="PS50067">
    <property type="entry name" value="KINESIN_MOTOR_2"/>
    <property type="match status" value="1"/>
</dbReference>
<dbReference type="InterPro" id="IPR019821">
    <property type="entry name" value="Kinesin_motor_CS"/>
</dbReference>
<dbReference type="Pfam" id="PF00225">
    <property type="entry name" value="Kinesin"/>
    <property type="match status" value="1"/>
</dbReference>
<feature type="domain" description="Kinesin motor" evidence="6">
    <location>
        <begin position="261"/>
        <end position="650"/>
    </location>
</feature>
<name>A0A8J5XH32_DIALT</name>
<dbReference type="SMART" id="SM00129">
    <property type="entry name" value="KISc"/>
    <property type="match status" value="1"/>
</dbReference>
<dbReference type="AlphaFoldDB" id="A0A8J5XH32"/>
<evidence type="ECO:0000256" key="5">
    <source>
        <dbReference type="SAM" id="Coils"/>
    </source>
</evidence>
<evidence type="ECO:0000259" key="6">
    <source>
        <dbReference type="PROSITE" id="PS50067"/>
    </source>
</evidence>
<sequence length="668" mass="70615">MATPPRGFAPSALSVADRLAAENIARQVAMLTDALTRSNDSVARSHRQVAALEADIQALERAAETRGAEAAAERRRADELAERCFSQQAELDRLADEAEYERAHADGLRVVLGERDEIRQLAAEQRATLKALAAERDALADDALARAHELDARTAELARLSAELADERRSASQLHAALAERDELLAGVRREHERASANLAAERARAVALRDGLVERDGRVRTLEAQLAAQRDATATALRRYESEVGLRRQLDRRLRDLKGNVRVLCRVRPLLAGVPAAQPALSLADAAVAVVGAPWPHGAAASRWSRGASAAVGGTMAVSFPEAGVVAVHGAADEGVHSAAAAATAAAFDFDAVFGPASTQAQLYAEVRELVPSVLDGYDVCIFAYGPTGSGKTHTMAGPVSDRGINPRALHDVLEHAQRRRGEHEDVELRVCMFEIYNNVVRDLMGGAGAAASGGGGADGAHALDLSAGAFDEWSASAVGGASLPGMFSARVHSVDDIMTVMAIGNSLRARASTDLNTLSSRSHAVLVLRAACTNRLTGAQTVGRMHLIDLAGSEDAGRSGARRRGGAVEEEAAHINSSLEALGRVMRAHARRVPADQIDYGASALTQLLKGSLQAQTKMVMLVHVNPAPHLALETAATLEFGASVRDVELGKATRRALPASRERLP</sequence>
<dbReference type="Proteomes" id="UP000751190">
    <property type="component" value="Unassembled WGS sequence"/>
</dbReference>
<comment type="caution">
    <text evidence="7">The sequence shown here is derived from an EMBL/GenBank/DDBJ whole genome shotgun (WGS) entry which is preliminary data.</text>
</comment>
<keyword evidence="4" id="KW-0493">Microtubule</keyword>
<dbReference type="GO" id="GO:0007018">
    <property type="term" value="P:microtubule-based movement"/>
    <property type="evidence" value="ECO:0007669"/>
    <property type="project" value="InterPro"/>
</dbReference>
<dbReference type="InterPro" id="IPR036961">
    <property type="entry name" value="Kinesin_motor_dom_sf"/>
</dbReference>
<evidence type="ECO:0000256" key="2">
    <source>
        <dbReference type="ARBA" id="ARBA00022840"/>
    </source>
</evidence>
<dbReference type="GO" id="GO:0008017">
    <property type="term" value="F:microtubule binding"/>
    <property type="evidence" value="ECO:0007669"/>
    <property type="project" value="InterPro"/>
</dbReference>
<keyword evidence="5" id="KW-0175">Coiled coil</keyword>
<keyword evidence="3 4" id="KW-0505">Motor protein</keyword>
<proteinExistence type="inferred from homology"/>
<organism evidence="7 8">
    <name type="scientific">Diacronema lutheri</name>
    <name type="common">Unicellular marine alga</name>
    <name type="synonym">Monochrysis lutheri</name>
    <dbReference type="NCBI Taxonomy" id="2081491"/>
    <lineage>
        <taxon>Eukaryota</taxon>
        <taxon>Haptista</taxon>
        <taxon>Haptophyta</taxon>
        <taxon>Pavlovophyceae</taxon>
        <taxon>Pavlovales</taxon>
        <taxon>Pavlovaceae</taxon>
        <taxon>Diacronema</taxon>
    </lineage>
</organism>
<comment type="similarity">
    <text evidence="3 4">Belongs to the TRAFAC class myosin-kinesin ATPase superfamily. Kinesin family.</text>
</comment>
<evidence type="ECO:0000313" key="8">
    <source>
        <dbReference type="Proteomes" id="UP000751190"/>
    </source>
</evidence>
<feature type="coiled-coil region" evidence="5">
    <location>
        <begin position="42"/>
        <end position="205"/>
    </location>
</feature>
<dbReference type="GO" id="GO:0003777">
    <property type="term" value="F:microtubule motor activity"/>
    <property type="evidence" value="ECO:0007669"/>
    <property type="project" value="InterPro"/>
</dbReference>
<dbReference type="PANTHER" id="PTHR47972:SF28">
    <property type="entry name" value="KINESIN-LIKE PROTEIN KLP-3"/>
    <property type="match status" value="1"/>
</dbReference>
<dbReference type="SUPFAM" id="SSF52540">
    <property type="entry name" value="P-loop containing nucleoside triphosphate hydrolases"/>
    <property type="match status" value="1"/>
</dbReference>
<gene>
    <name evidence="7" type="ORF">KFE25_012469</name>
</gene>
<dbReference type="EMBL" id="JAGTXO010000011">
    <property type="protein sequence ID" value="KAG8465106.1"/>
    <property type="molecule type" value="Genomic_DNA"/>
</dbReference>
<accession>A0A8J5XH32</accession>
<keyword evidence="2 3" id="KW-0067">ATP-binding</keyword>
<dbReference type="GO" id="GO:0005874">
    <property type="term" value="C:microtubule"/>
    <property type="evidence" value="ECO:0007669"/>
    <property type="project" value="UniProtKB-KW"/>
</dbReference>
<dbReference type="PANTHER" id="PTHR47972">
    <property type="entry name" value="KINESIN-LIKE PROTEIN KLP-3"/>
    <property type="match status" value="1"/>
</dbReference>
<dbReference type="PRINTS" id="PR00380">
    <property type="entry name" value="KINESINHEAVY"/>
</dbReference>
<evidence type="ECO:0000256" key="1">
    <source>
        <dbReference type="ARBA" id="ARBA00022741"/>
    </source>
</evidence>
<dbReference type="OrthoDB" id="3176171at2759"/>
<evidence type="ECO:0000313" key="7">
    <source>
        <dbReference type="EMBL" id="KAG8465106.1"/>
    </source>
</evidence>
<dbReference type="PROSITE" id="PS00411">
    <property type="entry name" value="KINESIN_MOTOR_1"/>
    <property type="match status" value="1"/>
</dbReference>
<dbReference type="Gene3D" id="3.40.850.10">
    <property type="entry name" value="Kinesin motor domain"/>
    <property type="match status" value="1"/>
</dbReference>
<dbReference type="InterPro" id="IPR027417">
    <property type="entry name" value="P-loop_NTPase"/>
</dbReference>
<keyword evidence="8" id="KW-1185">Reference proteome</keyword>
<dbReference type="InterPro" id="IPR001752">
    <property type="entry name" value="Kinesin_motor_dom"/>
</dbReference>
<feature type="binding site" evidence="3">
    <location>
        <begin position="387"/>
        <end position="394"/>
    </location>
    <ligand>
        <name>ATP</name>
        <dbReference type="ChEBI" id="CHEBI:30616"/>
    </ligand>
</feature>